<keyword evidence="2" id="KW-0812">Transmembrane</keyword>
<keyword evidence="2" id="KW-0472">Membrane</keyword>
<organism evidence="3 4">
    <name type="scientific">Lentinus tigrinus ALCF2SS1-6</name>
    <dbReference type="NCBI Taxonomy" id="1328759"/>
    <lineage>
        <taxon>Eukaryota</taxon>
        <taxon>Fungi</taxon>
        <taxon>Dikarya</taxon>
        <taxon>Basidiomycota</taxon>
        <taxon>Agaricomycotina</taxon>
        <taxon>Agaricomycetes</taxon>
        <taxon>Polyporales</taxon>
        <taxon>Polyporaceae</taxon>
        <taxon>Lentinus</taxon>
    </lineage>
</organism>
<feature type="transmembrane region" description="Helical" evidence="2">
    <location>
        <begin position="95"/>
        <end position="121"/>
    </location>
</feature>
<feature type="transmembrane region" description="Helical" evidence="2">
    <location>
        <begin position="175"/>
        <end position="197"/>
    </location>
</feature>
<feature type="transmembrane region" description="Helical" evidence="2">
    <location>
        <begin position="61"/>
        <end position="83"/>
    </location>
</feature>
<evidence type="ECO:0000256" key="1">
    <source>
        <dbReference type="SAM" id="MobiDB-lite"/>
    </source>
</evidence>
<evidence type="ECO:0000313" key="3">
    <source>
        <dbReference type="EMBL" id="RPD53676.1"/>
    </source>
</evidence>
<feature type="transmembrane region" description="Helical" evidence="2">
    <location>
        <begin position="356"/>
        <end position="380"/>
    </location>
</feature>
<keyword evidence="4" id="KW-1185">Reference proteome</keyword>
<dbReference type="EMBL" id="ML122317">
    <property type="protein sequence ID" value="RPD53676.1"/>
    <property type="molecule type" value="Genomic_DNA"/>
</dbReference>
<reference evidence="3" key="1">
    <citation type="journal article" date="2018" name="Genome Biol. Evol.">
        <title>Genomics and development of Lentinus tigrinus, a white-rot wood-decaying mushroom with dimorphic fruiting bodies.</title>
        <authorList>
            <person name="Wu B."/>
            <person name="Xu Z."/>
            <person name="Knudson A."/>
            <person name="Carlson A."/>
            <person name="Chen N."/>
            <person name="Kovaka S."/>
            <person name="LaButti K."/>
            <person name="Lipzen A."/>
            <person name="Pennachio C."/>
            <person name="Riley R."/>
            <person name="Schakwitz W."/>
            <person name="Umezawa K."/>
            <person name="Ohm R.A."/>
            <person name="Grigoriev I.V."/>
            <person name="Nagy L.G."/>
            <person name="Gibbons J."/>
            <person name="Hibbett D."/>
        </authorList>
    </citation>
    <scope>NUCLEOTIDE SEQUENCE [LARGE SCALE GENOMIC DNA]</scope>
    <source>
        <strain evidence="3">ALCF2SS1-6</strain>
    </source>
</reference>
<feature type="transmembrane region" description="Helical" evidence="2">
    <location>
        <begin position="270"/>
        <end position="295"/>
    </location>
</feature>
<accession>A0A5C2RU19</accession>
<keyword evidence="2" id="KW-1133">Transmembrane helix</keyword>
<name>A0A5C2RU19_9APHY</name>
<dbReference type="AlphaFoldDB" id="A0A5C2RU19"/>
<dbReference type="OrthoDB" id="3214103at2759"/>
<dbReference type="Proteomes" id="UP000313359">
    <property type="component" value="Unassembled WGS sequence"/>
</dbReference>
<feature type="transmembrane region" description="Helical" evidence="2">
    <location>
        <begin position="209"/>
        <end position="227"/>
    </location>
</feature>
<feature type="region of interest" description="Disordered" evidence="1">
    <location>
        <begin position="428"/>
        <end position="450"/>
    </location>
</feature>
<protein>
    <submittedName>
        <fullName evidence="3">Uncharacterized protein</fullName>
    </submittedName>
</protein>
<gene>
    <name evidence="3" type="ORF">L227DRAFT_581128</name>
</gene>
<evidence type="ECO:0000313" key="4">
    <source>
        <dbReference type="Proteomes" id="UP000313359"/>
    </source>
</evidence>
<proteinExistence type="predicted"/>
<feature type="transmembrane region" description="Helical" evidence="2">
    <location>
        <begin position="315"/>
        <end position="336"/>
    </location>
</feature>
<evidence type="ECO:0000256" key="2">
    <source>
        <dbReference type="SAM" id="Phobius"/>
    </source>
</evidence>
<sequence>MALGPGIFRSLDSDLSPGLSGHDISETALANLSLTIDSMLEQVSRTWTYEDSSIKNSVIEVVLLTLFSALFTVLAAIAAYILFSKRTRRTPTMMMLISLTVMWVSTAVYWVTTLVAAVTAYDALQDLASWGITRLTDMQNCMHSLLGSDTASASICQPRELGLLGMHPHSSNVSIMQLCTGNVALTVNIAIGDSIVWWRALILWPDSRIVHLTCGVMILITTVMGAIDTRDACVRHSLTTDTTAPCIAGIWQISHSADLGKTGNIFSGDVWGAIAVLCSLSTNVIATMLIAYRAWEHRRAIMSYLKKAAPGRTKVERALALLVESGLLYCALWVVIVVLEFRDWFPGIQGNQNGFYFVMTCCLVPIIGIYPTLVITVCAASESLEEKAVEARARNWSLVLDASESRSCRLGNISELMIASSQLATQEITGTSSEGRKDEKGGTEDVELTV</sequence>
<feature type="compositionally biased region" description="Basic and acidic residues" evidence="1">
    <location>
        <begin position="434"/>
        <end position="443"/>
    </location>
</feature>